<dbReference type="SMART" id="SM00530">
    <property type="entry name" value="HTH_XRE"/>
    <property type="match status" value="1"/>
</dbReference>
<dbReference type="InterPro" id="IPR001387">
    <property type="entry name" value="Cro/C1-type_HTH"/>
</dbReference>
<evidence type="ECO:0000256" key="1">
    <source>
        <dbReference type="ARBA" id="ARBA00023015"/>
    </source>
</evidence>
<dbReference type="RefSeq" id="WP_186918589.1">
    <property type="nucleotide sequence ID" value="NZ_JACOPQ010000002.1"/>
</dbReference>
<sequence length="254" mass="28580">MSVVEKLAYLKRKQKMNSEDLAECSGVPIGTLNKILSGATKNPALKNMYAIANTFNVPVRYLIDDSIPVDCDMKAFSEYEGLLNVTKDELELLSKYRRLPEHDRCTFELLLDDFLLRLPQEPVAAAGRKLLCYVPVANGLRGTYGDALELKYLTAAPDPVSSQSDFAVMLTGQSMEPVYGAGTVLGVRRTMAKHNQLGVFLLNREGFIRKLYQRRDIHKLVATNVRLRDIPIREEDELRCLGVVVGALRSFRWV</sequence>
<dbReference type="Pfam" id="PF01381">
    <property type="entry name" value="HTH_3"/>
    <property type="match status" value="1"/>
</dbReference>
<dbReference type="Gene3D" id="1.10.260.40">
    <property type="entry name" value="lambda repressor-like DNA-binding domains"/>
    <property type="match status" value="1"/>
</dbReference>
<proteinExistence type="predicted"/>
<protein>
    <submittedName>
        <fullName evidence="5">LexA family transcriptional regulator</fullName>
    </submittedName>
</protein>
<name>A0A8J6JB79_9FIRM</name>
<dbReference type="PROSITE" id="PS50943">
    <property type="entry name" value="HTH_CROC1"/>
    <property type="match status" value="1"/>
</dbReference>
<dbReference type="PANTHER" id="PTHR40661">
    <property type="match status" value="1"/>
</dbReference>
<dbReference type="Proteomes" id="UP000607645">
    <property type="component" value="Unassembled WGS sequence"/>
</dbReference>
<evidence type="ECO:0000256" key="2">
    <source>
        <dbReference type="ARBA" id="ARBA00023125"/>
    </source>
</evidence>
<keyword evidence="1" id="KW-0805">Transcription regulation</keyword>
<comment type="caution">
    <text evidence="5">The sequence shown here is derived from an EMBL/GenBank/DDBJ whole genome shotgun (WGS) entry which is preliminary data.</text>
</comment>
<keyword evidence="6" id="KW-1185">Reference proteome</keyword>
<dbReference type="EMBL" id="JACOPQ010000002">
    <property type="protein sequence ID" value="MBC5736231.1"/>
    <property type="molecule type" value="Genomic_DNA"/>
</dbReference>
<reference evidence="5" key="1">
    <citation type="submission" date="2020-08" db="EMBL/GenBank/DDBJ databases">
        <title>Genome public.</title>
        <authorList>
            <person name="Liu C."/>
            <person name="Sun Q."/>
        </authorList>
    </citation>
    <scope>NUCLEOTIDE SEQUENCE</scope>
    <source>
        <strain evidence="5">NSJ-52</strain>
    </source>
</reference>
<keyword evidence="3" id="KW-0804">Transcription</keyword>
<evidence type="ECO:0000313" key="5">
    <source>
        <dbReference type="EMBL" id="MBC5736231.1"/>
    </source>
</evidence>
<dbReference type="AlphaFoldDB" id="A0A8J6JB79"/>
<dbReference type="SUPFAM" id="SSF47413">
    <property type="entry name" value="lambda repressor-like DNA-binding domains"/>
    <property type="match status" value="1"/>
</dbReference>
<dbReference type="PANTHER" id="PTHR40661:SF1">
    <property type="entry name" value="HTH CRO_C1-TYPE DOMAIN-CONTAINING PROTEIN"/>
    <property type="match status" value="1"/>
</dbReference>
<dbReference type="InterPro" id="IPR039418">
    <property type="entry name" value="LexA-like"/>
</dbReference>
<evidence type="ECO:0000259" key="4">
    <source>
        <dbReference type="PROSITE" id="PS50943"/>
    </source>
</evidence>
<evidence type="ECO:0000313" key="6">
    <source>
        <dbReference type="Proteomes" id="UP000607645"/>
    </source>
</evidence>
<dbReference type="SUPFAM" id="SSF51306">
    <property type="entry name" value="LexA/Signal peptidase"/>
    <property type="match status" value="1"/>
</dbReference>
<accession>A0A8J6JB79</accession>
<dbReference type="CDD" id="cd06529">
    <property type="entry name" value="S24_LexA-like"/>
    <property type="match status" value="1"/>
</dbReference>
<evidence type="ECO:0000256" key="3">
    <source>
        <dbReference type="ARBA" id="ARBA00023163"/>
    </source>
</evidence>
<dbReference type="GO" id="GO:0003677">
    <property type="term" value="F:DNA binding"/>
    <property type="evidence" value="ECO:0007669"/>
    <property type="project" value="UniProtKB-KW"/>
</dbReference>
<dbReference type="CDD" id="cd00093">
    <property type="entry name" value="HTH_XRE"/>
    <property type="match status" value="1"/>
</dbReference>
<dbReference type="Gene3D" id="2.10.109.10">
    <property type="entry name" value="Umud Fragment, subunit A"/>
    <property type="match status" value="1"/>
</dbReference>
<gene>
    <name evidence="5" type="ORF">H8S62_04305</name>
</gene>
<dbReference type="InterPro" id="IPR015927">
    <property type="entry name" value="Peptidase_S24_S26A/B/C"/>
</dbReference>
<feature type="domain" description="HTH cro/C1-type" evidence="4">
    <location>
        <begin position="7"/>
        <end position="62"/>
    </location>
</feature>
<keyword evidence="2" id="KW-0238">DNA-binding</keyword>
<organism evidence="5 6">
    <name type="scientific">Lawsonibacter faecis</name>
    <dbReference type="NCBI Taxonomy" id="2763052"/>
    <lineage>
        <taxon>Bacteria</taxon>
        <taxon>Bacillati</taxon>
        <taxon>Bacillota</taxon>
        <taxon>Clostridia</taxon>
        <taxon>Eubacteriales</taxon>
        <taxon>Oscillospiraceae</taxon>
        <taxon>Lawsonibacter</taxon>
    </lineage>
</organism>
<dbReference type="Pfam" id="PF00717">
    <property type="entry name" value="Peptidase_S24"/>
    <property type="match status" value="1"/>
</dbReference>
<dbReference type="InterPro" id="IPR010982">
    <property type="entry name" value="Lambda_DNA-bd_dom_sf"/>
</dbReference>
<dbReference type="InterPro" id="IPR036286">
    <property type="entry name" value="LexA/Signal_pep-like_sf"/>
</dbReference>